<evidence type="ECO:0000256" key="6">
    <source>
        <dbReference type="ARBA" id="ARBA00023136"/>
    </source>
</evidence>
<dbReference type="AlphaFoldDB" id="A0A098QW97"/>
<feature type="domain" description="NADH:quinone oxidoreductase/Mrp antiporter transmembrane" evidence="10">
    <location>
        <begin position="133"/>
        <end position="441"/>
    </location>
</feature>
<evidence type="ECO:0000256" key="5">
    <source>
        <dbReference type="ARBA" id="ARBA00022989"/>
    </source>
</evidence>
<dbReference type="InterPro" id="IPR050586">
    <property type="entry name" value="CPA3_Na-H_Antiporter_D"/>
</dbReference>
<dbReference type="InterPro" id="IPR001750">
    <property type="entry name" value="ND/Mrp_TM"/>
</dbReference>
<evidence type="ECO:0000256" key="3">
    <source>
        <dbReference type="ARBA" id="ARBA00022475"/>
    </source>
</evidence>
<feature type="transmembrane region" description="Helical" evidence="9">
    <location>
        <begin position="134"/>
        <end position="153"/>
    </location>
</feature>
<dbReference type="STRING" id="1480694.DC28_10500"/>
<dbReference type="eggNOG" id="COG0651">
    <property type="taxonomic scope" value="Bacteria"/>
</dbReference>
<evidence type="ECO:0000313" key="11">
    <source>
        <dbReference type="EMBL" id="KGE71683.1"/>
    </source>
</evidence>
<feature type="transmembrane region" description="Helical" evidence="9">
    <location>
        <begin position="6"/>
        <end position="23"/>
    </location>
</feature>
<feature type="region of interest" description="Disordered" evidence="8">
    <location>
        <begin position="458"/>
        <end position="485"/>
    </location>
</feature>
<organism evidence="11 12">
    <name type="scientific">Spirochaeta lutea</name>
    <dbReference type="NCBI Taxonomy" id="1480694"/>
    <lineage>
        <taxon>Bacteria</taxon>
        <taxon>Pseudomonadati</taxon>
        <taxon>Spirochaetota</taxon>
        <taxon>Spirochaetia</taxon>
        <taxon>Spirochaetales</taxon>
        <taxon>Spirochaetaceae</taxon>
        <taxon>Spirochaeta</taxon>
    </lineage>
</organism>
<dbReference type="Proteomes" id="UP000029692">
    <property type="component" value="Unassembled WGS sequence"/>
</dbReference>
<evidence type="ECO:0000256" key="1">
    <source>
        <dbReference type="ARBA" id="ARBA00004651"/>
    </source>
</evidence>
<gene>
    <name evidence="11" type="ORF">DC28_10500</name>
</gene>
<dbReference type="PANTHER" id="PTHR42703:SF1">
    <property type="entry name" value="NA(+)_H(+) ANTIPORTER SUBUNIT D1"/>
    <property type="match status" value="1"/>
</dbReference>
<feature type="transmembrane region" description="Helical" evidence="9">
    <location>
        <begin position="111"/>
        <end position="128"/>
    </location>
</feature>
<feature type="compositionally biased region" description="Basic and acidic residues" evidence="8">
    <location>
        <begin position="474"/>
        <end position="484"/>
    </location>
</feature>
<evidence type="ECO:0000256" key="4">
    <source>
        <dbReference type="ARBA" id="ARBA00022692"/>
    </source>
</evidence>
<feature type="transmembrane region" description="Helical" evidence="9">
    <location>
        <begin position="304"/>
        <end position="323"/>
    </location>
</feature>
<protein>
    <recommendedName>
        <fullName evidence="10">NADH:quinone oxidoreductase/Mrp antiporter transmembrane domain-containing protein</fullName>
    </recommendedName>
</protein>
<feature type="transmembrane region" description="Helical" evidence="9">
    <location>
        <begin position="424"/>
        <end position="441"/>
    </location>
</feature>
<evidence type="ECO:0000256" key="7">
    <source>
        <dbReference type="RuleBase" id="RU000320"/>
    </source>
</evidence>
<dbReference type="Pfam" id="PF00361">
    <property type="entry name" value="Proton_antipo_M"/>
    <property type="match status" value="1"/>
</dbReference>
<dbReference type="EMBL" id="JNUP01000065">
    <property type="protein sequence ID" value="KGE71683.1"/>
    <property type="molecule type" value="Genomic_DNA"/>
</dbReference>
<feature type="transmembrane region" description="Helical" evidence="9">
    <location>
        <begin position="335"/>
        <end position="358"/>
    </location>
</feature>
<evidence type="ECO:0000256" key="8">
    <source>
        <dbReference type="SAM" id="MobiDB-lite"/>
    </source>
</evidence>
<keyword evidence="4 7" id="KW-0812">Transmembrane</keyword>
<feature type="transmembrane region" description="Helical" evidence="9">
    <location>
        <begin position="35"/>
        <end position="56"/>
    </location>
</feature>
<name>A0A098QW97_9SPIO</name>
<dbReference type="GO" id="GO:0005886">
    <property type="term" value="C:plasma membrane"/>
    <property type="evidence" value="ECO:0007669"/>
    <property type="project" value="UniProtKB-SubCell"/>
</dbReference>
<feature type="transmembrane region" description="Helical" evidence="9">
    <location>
        <begin position="165"/>
        <end position="188"/>
    </location>
</feature>
<feature type="transmembrane region" description="Helical" evidence="9">
    <location>
        <begin position="276"/>
        <end position="297"/>
    </location>
</feature>
<dbReference type="PANTHER" id="PTHR42703">
    <property type="entry name" value="NADH DEHYDROGENASE"/>
    <property type="match status" value="1"/>
</dbReference>
<comment type="similarity">
    <text evidence="2">Belongs to the CPA3 antiporters (TC 2.A.63) subunit D family.</text>
</comment>
<proteinExistence type="inferred from homology"/>
<feature type="compositionally biased region" description="Polar residues" evidence="8">
    <location>
        <begin position="458"/>
        <end position="473"/>
    </location>
</feature>
<comment type="caution">
    <text evidence="11">The sequence shown here is derived from an EMBL/GenBank/DDBJ whole genome shotgun (WGS) entry which is preliminary data.</text>
</comment>
<evidence type="ECO:0000259" key="10">
    <source>
        <dbReference type="Pfam" id="PF00361"/>
    </source>
</evidence>
<feature type="transmembrane region" description="Helical" evidence="9">
    <location>
        <begin position="584"/>
        <end position="604"/>
    </location>
</feature>
<comment type="subcellular location">
    <subcellularLocation>
        <location evidence="1">Cell membrane</location>
        <topology evidence="1">Multi-pass membrane protein</topology>
    </subcellularLocation>
    <subcellularLocation>
        <location evidence="7">Membrane</location>
        <topology evidence="7">Multi-pass membrane protein</topology>
    </subcellularLocation>
</comment>
<keyword evidence="3" id="KW-1003">Cell membrane</keyword>
<evidence type="ECO:0000313" key="12">
    <source>
        <dbReference type="Proteomes" id="UP000029692"/>
    </source>
</evidence>
<feature type="transmembrane region" description="Helical" evidence="9">
    <location>
        <begin position="386"/>
        <end position="404"/>
    </location>
</feature>
<feature type="transmembrane region" description="Helical" evidence="9">
    <location>
        <begin position="208"/>
        <end position="236"/>
    </location>
</feature>
<evidence type="ECO:0000256" key="9">
    <source>
        <dbReference type="SAM" id="Phobius"/>
    </source>
</evidence>
<keyword evidence="5 9" id="KW-1133">Transmembrane helix</keyword>
<accession>A0A098QW97</accession>
<feature type="transmembrane region" description="Helical" evidence="9">
    <location>
        <begin position="84"/>
        <end position="104"/>
    </location>
</feature>
<keyword evidence="6 9" id="KW-0472">Membrane</keyword>
<feature type="transmembrane region" description="Helical" evidence="9">
    <location>
        <begin position="491"/>
        <end position="515"/>
    </location>
</feature>
<keyword evidence="12" id="KW-1185">Reference proteome</keyword>
<feature type="transmembrane region" description="Helical" evidence="9">
    <location>
        <begin position="547"/>
        <end position="564"/>
    </location>
</feature>
<evidence type="ECO:0000256" key="2">
    <source>
        <dbReference type="ARBA" id="ARBA00005346"/>
    </source>
</evidence>
<feature type="transmembrane region" description="Helical" evidence="9">
    <location>
        <begin position="248"/>
        <end position="270"/>
    </location>
</feature>
<dbReference type="RefSeq" id="WP_037548115.1">
    <property type="nucleotide sequence ID" value="NZ_JNUP01000065.1"/>
</dbReference>
<sequence length="605" mass="63841">MINSDIVYTLVGLPLLGSALALLSKAFWPGSKNRVLEYAGAFIGLALPWAVLVYTLPDVLDGHVYGGIIGGWSPQVGIQFRFDGLAWLVNLMGFTVAGTAWIYSLGKGPRGAGFTSVFLIQTAALAATSMTADIFNLFVCLEVMGIASYVLVASSEKPGAILASFSYLMVSATAMVFFLIGIFGLYRLTGSLGYQDIASSLAALPDHGGIAGVVSISLIVGAVAIRVAIMPVYGWLPDAHALAPHSISAVLSGVLIKTPLFALSRVILLIPAGAAAAQLMGYAGAVTALAAVIIALSQSDAKRLLAYHSVSQIGYVVTAWGAALHVGPETPQGAALMTAAFLHALFHAMFKGLLFLTIGNLSDSAGERNVYRLKGGAALLRRQGEILPVTALAFMTAALAITAIPPMNGYVSKTALSYALKGSWEYYLLFAAGIGTMASFIKLGKTFFGKPVADSAQGQLQSQNQPHPQGQIQDRSDDLPRKAEGSNGSSGFVLVSQSILALAVAATGIFGPWMYRFVLTMFASGAGENLQYDPRGMKGLSLYSPGGIRNTAIILAAGFLLYVLTRTRPGTRLLKRIRDRQRGFHGLLTSFTLGTLAIALWMYLR</sequence>
<reference evidence="11 12" key="1">
    <citation type="submission" date="2014-05" db="EMBL/GenBank/DDBJ databases">
        <title>De novo Genome Sequence of Spirocheata sp.</title>
        <authorList>
            <person name="Shivani Y."/>
            <person name="Subhash Y."/>
            <person name="Tushar L."/>
            <person name="Sasikala C."/>
            <person name="Ramana C.V."/>
        </authorList>
    </citation>
    <scope>NUCLEOTIDE SEQUENCE [LARGE SCALE GENOMIC DNA]</scope>
    <source>
        <strain evidence="11 12">JC230</strain>
    </source>
</reference>